<dbReference type="Gene3D" id="3.40.50.2000">
    <property type="entry name" value="Glycogen Phosphorylase B"/>
    <property type="match status" value="2"/>
</dbReference>
<reference evidence="3 4" key="1">
    <citation type="journal article" date="2015" name="Nature">
        <title>rRNA introns, odd ribosomes, and small enigmatic genomes across a large radiation of phyla.</title>
        <authorList>
            <person name="Brown C.T."/>
            <person name="Hug L.A."/>
            <person name="Thomas B.C."/>
            <person name="Sharon I."/>
            <person name="Castelle C.J."/>
            <person name="Singh A."/>
            <person name="Wilkins M.J."/>
            <person name="Williams K.H."/>
            <person name="Banfield J.F."/>
        </authorList>
    </citation>
    <scope>NUCLEOTIDE SEQUENCE [LARGE SCALE GENOMIC DNA]</scope>
</reference>
<evidence type="ECO:0000313" key="3">
    <source>
        <dbReference type="EMBL" id="KKQ93151.1"/>
    </source>
</evidence>
<evidence type="ECO:0000259" key="2">
    <source>
        <dbReference type="Pfam" id="PF13439"/>
    </source>
</evidence>
<dbReference type="STRING" id="1618573.UT19_C0017G0008"/>
<feature type="domain" description="Glycosyltransferase subfamily 4-like N-terminal" evidence="2">
    <location>
        <begin position="13"/>
        <end position="190"/>
    </location>
</feature>
<sequence length="376" mass="43388">MKVALVHDYLKEYGGAERVLKTLSKMYPEAPIYTAFLVKGSTAEKEFRNKEIYESWLAPLLKIWKLYSPLRFLTPLVWRSFDLSEYDLVITSCSWYITRGFKVGPKTKVIAYCHTPPRWLYGYETSVGFTKYWPVKVYSAIVGHFMRMYDFASAQKVDYWIANSKNVQDRIKKFYRRDSVVIYPPVDVEKIIKVTSNKKQVTRNKNQYFLMVSRLVGAKGLEEAAKSFRNQSKYKLKIVGEAHGFSEVEKRLKRLSGGNVELLGRVNDKEIYKLYAGARGFIALARDEDFGMTVVEAQAAGTPVIAFNGGGFRESVIEGKTGILIEDTDKKTLEKALNKFEGIKWDKKILQKNALRFSKEKFISKIKRFIQNIEKN</sequence>
<organism evidence="3 4">
    <name type="scientific">Candidatus Woesebacteria bacterium GW2011_GWB1_39_10b</name>
    <dbReference type="NCBI Taxonomy" id="1618573"/>
    <lineage>
        <taxon>Bacteria</taxon>
        <taxon>Candidatus Woeseibacteriota</taxon>
    </lineage>
</organism>
<dbReference type="GO" id="GO:0016757">
    <property type="term" value="F:glycosyltransferase activity"/>
    <property type="evidence" value="ECO:0007669"/>
    <property type="project" value="InterPro"/>
</dbReference>
<gene>
    <name evidence="3" type="ORF">UT19_C0017G0008</name>
</gene>
<dbReference type="InterPro" id="IPR001296">
    <property type="entry name" value="Glyco_trans_1"/>
</dbReference>
<dbReference type="Proteomes" id="UP000034932">
    <property type="component" value="Unassembled WGS sequence"/>
</dbReference>
<name>A0A0G0PV35_9BACT</name>
<evidence type="ECO:0000259" key="1">
    <source>
        <dbReference type="Pfam" id="PF00534"/>
    </source>
</evidence>
<dbReference type="PANTHER" id="PTHR45947">
    <property type="entry name" value="SULFOQUINOVOSYL TRANSFERASE SQD2"/>
    <property type="match status" value="1"/>
</dbReference>
<dbReference type="EMBL" id="LBVW01000017">
    <property type="protein sequence ID" value="KKQ93151.1"/>
    <property type="molecule type" value="Genomic_DNA"/>
</dbReference>
<keyword evidence="3" id="KW-0808">Transferase</keyword>
<dbReference type="InterPro" id="IPR050194">
    <property type="entry name" value="Glycosyltransferase_grp1"/>
</dbReference>
<comment type="caution">
    <text evidence="3">The sequence shown here is derived from an EMBL/GenBank/DDBJ whole genome shotgun (WGS) entry which is preliminary data.</text>
</comment>
<dbReference type="InterPro" id="IPR028098">
    <property type="entry name" value="Glyco_trans_4-like_N"/>
</dbReference>
<dbReference type="SUPFAM" id="SSF53756">
    <property type="entry name" value="UDP-Glycosyltransferase/glycogen phosphorylase"/>
    <property type="match status" value="1"/>
</dbReference>
<dbReference type="Pfam" id="PF13439">
    <property type="entry name" value="Glyco_transf_4"/>
    <property type="match status" value="1"/>
</dbReference>
<protein>
    <submittedName>
        <fullName evidence="3">Mannosyl transferase</fullName>
    </submittedName>
</protein>
<dbReference type="AlphaFoldDB" id="A0A0G0PV35"/>
<dbReference type="PANTHER" id="PTHR45947:SF3">
    <property type="entry name" value="SULFOQUINOVOSYL TRANSFERASE SQD2"/>
    <property type="match status" value="1"/>
</dbReference>
<dbReference type="Pfam" id="PF00534">
    <property type="entry name" value="Glycos_transf_1"/>
    <property type="match status" value="1"/>
</dbReference>
<feature type="domain" description="Glycosyl transferase family 1" evidence="1">
    <location>
        <begin position="198"/>
        <end position="344"/>
    </location>
</feature>
<dbReference type="PATRIC" id="fig|1618573.3.peg.918"/>
<accession>A0A0G0PV35</accession>
<proteinExistence type="predicted"/>
<evidence type="ECO:0000313" key="4">
    <source>
        <dbReference type="Proteomes" id="UP000034932"/>
    </source>
</evidence>